<feature type="chain" id="PRO_5046072117" evidence="1">
    <location>
        <begin position="25"/>
        <end position="646"/>
    </location>
</feature>
<accession>A0ABS6M1E1</accession>
<evidence type="ECO:0000313" key="3">
    <source>
        <dbReference type="EMBL" id="MBU9857815.1"/>
    </source>
</evidence>
<reference evidence="3 4" key="1">
    <citation type="submission" date="2021-03" db="EMBL/GenBank/DDBJ databases">
        <title>Five novel Rahnella species.</title>
        <authorList>
            <person name="Brady C."/>
            <person name="Asselin J."/>
            <person name="Beer S."/>
            <person name="Bruberg M.B."/>
            <person name="Crampton B."/>
            <person name="Venter S."/>
            <person name="Arnold D."/>
            <person name="Denman S."/>
        </authorList>
    </citation>
    <scope>NUCLEOTIDE SEQUENCE [LARGE SCALE GENOMIC DNA]</scope>
    <source>
        <strain evidence="3 4">H11b</strain>
    </source>
</reference>
<evidence type="ECO:0000256" key="1">
    <source>
        <dbReference type="SAM" id="SignalP"/>
    </source>
</evidence>
<comment type="caution">
    <text evidence="3">The sequence shown here is derived from an EMBL/GenBank/DDBJ whole genome shotgun (WGS) entry which is preliminary data.</text>
</comment>
<keyword evidence="1" id="KW-0732">Signal</keyword>
<organism evidence="3 4">
    <name type="scientific">Rahnella bonaserana</name>
    <dbReference type="NCBI Taxonomy" id="2816248"/>
    <lineage>
        <taxon>Bacteria</taxon>
        <taxon>Pseudomonadati</taxon>
        <taxon>Pseudomonadota</taxon>
        <taxon>Gammaproteobacteria</taxon>
        <taxon>Enterobacterales</taxon>
        <taxon>Yersiniaceae</taxon>
        <taxon>Rahnella</taxon>
    </lineage>
</organism>
<name>A0ABS6M1E1_9GAMM</name>
<dbReference type="EMBL" id="JAFMOW010000067">
    <property type="protein sequence ID" value="MBU9857815.1"/>
    <property type="molecule type" value="Genomic_DNA"/>
</dbReference>
<dbReference type="Proteomes" id="UP000734343">
    <property type="component" value="Unassembled WGS sequence"/>
</dbReference>
<evidence type="ECO:0000313" key="4">
    <source>
        <dbReference type="Proteomes" id="UP000734343"/>
    </source>
</evidence>
<dbReference type="InterPro" id="IPR031161">
    <property type="entry name" value="Peptidase_M60_dom"/>
</dbReference>
<keyword evidence="4" id="KW-1185">Reference proteome</keyword>
<dbReference type="PROSITE" id="PS51723">
    <property type="entry name" value="PEPTIDASE_M60"/>
    <property type="match status" value="1"/>
</dbReference>
<gene>
    <name evidence="3" type="ORF">J1778_21310</name>
</gene>
<feature type="domain" description="Peptidase M60" evidence="2">
    <location>
        <begin position="126"/>
        <end position="429"/>
    </location>
</feature>
<evidence type="ECO:0000259" key="2">
    <source>
        <dbReference type="PROSITE" id="PS51723"/>
    </source>
</evidence>
<feature type="signal peptide" evidence="1">
    <location>
        <begin position="1"/>
        <end position="24"/>
    </location>
</feature>
<sequence>MRILSNRTTLFLSIGLSLSTHSFATTYESISSEITYDTISPNITWWNEHANNDGFREALVELGTSIDELNKNSQNTTARSNNVNDPLFWLKRNFEVYPVENENVYNIPITETHSQGRDRTGAHGRNNYFLTREYVTKGQSVKLMVGDMPSGVWCTVATGVGFDQGDHMLDSQSLPKSTVTTYQVKQNGTILIGCSDGNIKMPNVDKAVNIEILEGGVKQLFFILGQSTQADWERLSQSNSKSGQIFMFTGRSRMNVKTATAKKSTATNMVHSMSQYLSMTVKDDSLNGFDGSGPLNQPSRGLIVATYNDCCYAVGGQGFTAIGFNSKLADNTDWGDWHEFGHHNQQSWSWSALTEVTVNLYSVANCTLFRGEKPATPCHGNKDIKALDWSAYAVGNFIASGEHYNFDNPGSGTEFKRATLFAQLLFSYPELYPQLGKAFRADYDYAKNRSKLDSPQELRDWFVVNTSKYSKNDLREFYDHWGLTYSSQASDTVNAMKLPKPYQPAQTHEMTLNSDYSSSYATTTMVDPVANNIGFILPAPNEGPTSLVWFEDGDSVFYADVTDSKQRSFRVKLHGKKSVGNCGNYTLNSAAHCGSGSTKFIRIDYKTEDNASLPAGTYHGTAHILGRDMYKADWASELKLNINILK</sequence>
<dbReference type="RefSeq" id="WP_217174853.1">
    <property type="nucleotide sequence ID" value="NZ_JAFMOW010000067.1"/>
</dbReference>
<dbReference type="Pfam" id="PF13402">
    <property type="entry name" value="Peptidase_M60"/>
    <property type="match status" value="1"/>
</dbReference>
<protein>
    <submittedName>
        <fullName evidence="3">M60 family metallopeptidase</fullName>
    </submittedName>
</protein>
<dbReference type="SMART" id="SM01276">
    <property type="entry name" value="M60-like"/>
    <property type="match status" value="1"/>
</dbReference>
<proteinExistence type="predicted"/>